<sequence length="134" mass="15457">MLIRLFFKRIIKEPVQSRYLMLLQDNQERYLQIYVGEKEGETVASWKESIQPPRPMTYDLISSILNLSDNVVLTKILIDGCSHDVFYAKMFFNVNGEEKVIDCRPSDAIAIGLRMNVPIYAESCVLDKHGLMII</sequence>
<protein>
    <submittedName>
        <fullName evidence="2">Bifunctional nuclease family protein</fullName>
    </submittedName>
</protein>
<dbReference type="Proteomes" id="UP000824176">
    <property type="component" value="Unassembled WGS sequence"/>
</dbReference>
<dbReference type="Pfam" id="PF02577">
    <property type="entry name" value="BFN_dom"/>
    <property type="match status" value="1"/>
</dbReference>
<feature type="domain" description="BFN" evidence="1">
    <location>
        <begin position="2"/>
        <end position="133"/>
    </location>
</feature>
<dbReference type="PROSITE" id="PS51658">
    <property type="entry name" value="BFN"/>
    <property type="match status" value="1"/>
</dbReference>
<reference evidence="2" key="1">
    <citation type="journal article" date="2021" name="PeerJ">
        <title>Extensive microbial diversity within the chicken gut microbiome revealed by metagenomics and culture.</title>
        <authorList>
            <person name="Gilroy R."/>
            <person name="Ravi A."/>
            <person name="Getino M."/>
            <person name="Pursley I."/>
            <person name="Horton D.L."/>
            <person name="Alikhan N.F."/>
            <person name="Baker D."/>
            <person name="Gharbi K."/>
            <person name="Hall N."/>
            <person name="Watson M."/>
            <person name="Adriaenssens E.M."/>
            <person name="Foster-Nyarko E."/>
            <person name="Jarju S."/>
            <person name="Secka A."/>
            <person name="Antonio M."/>
            <person name="Oren A."/>
            <person name="Chaudhuri R.R."/>
            <person name="La Ragione R."/>
            <person name="Hildebrand F."/>
            <person name="Pallen M.J."/>
        </authorList>
    </citation>
    <scope>NUCLEOTIDE SEQUENCE</scope>
    <source>
        <strain evidence="2">ChiW4-1371</strain>
    </source>
</reference>
<evidence type="ECO:0000259" key="1">
    <source>
        <dbReference type="PROSITE" id="PS51658"/>
    </source>
</evidence>
<reference evidence="2" key="2">
    <citation type="submission" date="2021-04" db="EMBL/GenBank/DDBJ databases">
        <authorList>
            <person name="Gilroy R."/>
        </authorList>
    </citation>
    <scope>NUCLEOTIDE SEQUENCE</scope>
    <source>
        <strain evidence="2">ChiW4-1371</strain>
    </source>
</reference>
<dbReference type="SUPFAM" id="SSF103256">
    <property type="entry name" value="Hypothetical protein TM0160"/>
    <property type="match status" value="1"/>
</dbReference>
<accession>A0A9D2KDB9</accession>
<evidence type="ECO:0000313" key="3">
    <source>
        <dbReference type="Proteomes" id="UP000824176"/>
    </source>
</evidence>
<name>A0A9D2KDB9_9BACT</name>
<organism evidence="2 3">
    <name type="scientific">Candidatus Mucispirillum faecigallinarum</name>
    <dbReference type="NCBI Taxonomy" id="2838699"/>
    <lineage>
        <taxon>Bacteria</taxon>
        <taxon>Pseudomonadati</taxon>
        <taxon>Deferribacterota</taxon>
        <taxon>Deferribacteres</taxon>
        <taxon>Deferribacterales</taxon>
        <taxon>Mucispirillaceae</taxon>
        <taxon>Mucispirillum</taxon>
    </lineage>
</organism>
<dbReference type="InterPro" id="IPR003729">
    <property type="entry name" value="Bi_nuclease_dom"/>
</dbReference>
<dbReference type="EMBL" id="DXAQ01000122">
    <property type="protein sequence ID" value="HIZ89873.1"/>
    <property type="molecule type" value="Genomic_DNA"/>
</dbReference>
<evidence type="ECO:0000313" key="2">
    <source>
        <dbReference type="EMBL" id="HIZ89873.1"/>
    </source>
</evidence>
<proteinExistence type="predicted"/>
<dbReference type="InterPro" id="IPR036104">
    <property type="entry name" value="BFN_sf"/>
</dbReference>
<dbReference type="GO" id="GO:0004518">
    <property type="term" value="F:nuclease activity"/>
    <property type="evidence" value="ECO:0007669"/>
    <property type="project" value="InterPro"/>
</dbReference>
<dbReference type="AlphaFoldDB" id="A0A9D2KDB9"/>
<dbReference type="Gene3D" id="3.10.690.10">
    <property type="entry name" value="Bifunctional nuclease domain"/>
    <property type="match status" value="1"/>
</dbReference>
<gene>
    <name evidence="2" type="ORF">H9804_07995</name>
</gene>
<comment type="caution">
    <text evidence="2">The sequence shown here is derived from an EMBL/GenBank/DDBJ whole genome shotgun (WGS) entry which is preliminary data.</text>
</comment>